<dbReference type="GO" id="GO:0004585">
    <property type="term" value="F:ornithine carbamoyltransferase activity"/>
    <property type="evidence" value="ECO:0007669"/>
    <property type="project" value="UniProtKB-EC"/>
</dbReference>
<keyword evidence="6" id="KW-1185">Reference proteome</keyword>
<dbReference type="NCBIfam" id="NF001986">
    <property type="entry name" value="PRK00779.1"/>
    <property type="match status" value="1"/>
</dbReference>
<dbReference type="InterPro" id="IPR002292">
    <property type="entry name" value="Orn/put_carbamltrans"/>
</dbReference>
<dbReference type="PRINTS" id="PR00100">
    <property type="entry name" value="AOTCASE"/>
</dbReference>
<dbReference type="InterPro" id="IPR006132">
    <property type="entry name" value="Asp/Orn_carbamoyltranf_P-bd"/>
</dbReference>
<evidence type="ECO:0000256" key="4">
    <source>
        <dbReference type="ARBA" id="ARBA00048772"/>
    </source>
</evidence>
<dbReference type="InterPro" id="IPR006131">
    <property type="entry name" value="Asp_carbamoyltransf_Asp/Orn-bd"/>
</dbReference>
<accession>A0A383V533</accession>
<sequence length="350" mass="38742">MQKCNSRACARSRSTTTRVTALLKADKNKAATYSGKDVAAPALGKHFLHLDDFSKEELLDMLDRAKFAKAKFYARDESFKPFKGMTMAMIFTKPSARTRVSFETGFYRLGGHAVYLDPNTIQIGKREPTRDIARVLSGYNDVIMARLFGHDDLLELAQYSKVPVINGLTDYNHPCQIMADVLTIMEVKGKFEGLKVAYVGDGNNMVHSWLRLAARIPYEFVCICPPGYEPDDATVALAKAAGISSITVTNDANAVKGADVIYTDVWASMGQKDTLEKKLRDFGPYQVNQDMMALAGPQCTFMHCLPAERGLECTDAVIESRASVVFREAENRMHAQNGVMLHCLQSLAAN</sequence>
<dbReference type="Pfam" id="PF00185">
    <property type="entry name" value="OTCace"/>
    <property type="match status" value="1"/>
</dbReference>
<dbReference type="InterPro" id="IPR036901">
    <property type="entry name" value="Asp/Orn_carbamoylTrfase_sf"/>
</dbReference>
<evidence type="ECO:0000256" key="3">
    <source>
        <dbReference type="ARBA" id="ARBA00022679"/>
    </source>
</evidence>
<dbReference type="GO" id="GO:0042450">
    <property type="term" value="P:L-arginine biosynthetic process via ornithine"/>
    <property type="evidence" value="ECO:0007669"/>
    <property type="project" value="TreeGrafter"/>
</dbReference>
<dbReference type="HAMAP" id="MF_01109">
    <property type="entry name" value="OTCase"/>
    <property type="match status" value="1"/>
</dbReference>
<evidence type="ECO:0000313" key="6">
    <source>
        <dbReference type="Proteomes" id="UP000256970"/>
    </source>
</evidence>
<keyword evidence="3" id="KW-0808">Transferase</keyword>
<proteinExistence type="inferred from homology"/>
<dbReference type="STRING" id="3088.A0A383V533"/>
<dbReference type="Proteomes" id="UP000256970">
    <property type="component" value="Unassembled WGS sequence"/>
</dbReference>
<dbReference type="InterPro" id="IPR006130">
    <property type="entry name" value="Asp/Orn_carbamoylTrfase"/>
</dbReference>
<evidence type="ECO:0000313" key="5">
    <source>
        <dbReference type="EMBL" id="SZX60211.1"/>
    </source>
</evidence>
<evidence type="ECO:0000256" key="2">
    <source>
        <dbReference type="ARBA" id="ARBA00013007"/>
    </source>
</evidence>
<dbReference type="NCBIfam" id="TIGR00658">
    <property type="entry name" value="orni_carb_tr"/>
    <property type="match status" value="1"/>
</dbReference>
<dbReference type="AlphaFoldDB" id="A0A383V533"/>
<organism evidence="5 6">
    <name type="scientific">Tetradesmus obliquus</name>
    <name type="common">Green alga</name>
    <name type="synonym">Acutodesmus obliquus</name>
    <dbReference type="NCBI Taxonomy" id="3088"/>
    <lineage>
        <taxon>Eukaryota</taxon>
        <taxon>Viridiplantae</taxon>
        <taxon>Chlorophyta</taxon>
        <taxon>core chlorophytes</taxon>
        <taxon>Chlorophyceae</taxon>
        <taxon>CS clade</taxon>
        <taxon>Sphaeropleales</taxon>
        <taxon>Scenedesmaceae</taxon>
        <taxon>Tetradesmus</taxon>
    </lineage>
</organism>
<comment type="similarity">
    <text evidence="1">Belongs to the aspartate/ornithine carbamoyltransferase superfamily. OTCase family.</text>
</comment>
<dbReference type="GO" id="GO:0016597">
    <property type="term" value="F:amino acid binding"/>
    <property type="evidence" value="ECO:0007669"/>
    <property type="project" value="InterPro"/>
</dbReference>
<dbReference type="EMBL" id="FNXT01000048">
    <property type="protein sequence ID" value="SZX60211.1"/>
    <property type="molecule type" value="Genomic_DNA"/>
</dbReference>
<name>A0A383V533_TETOB</name>
<dbReference type="EC" id="2.1.3.3" evidence="2"/>
<dbReference type="PANTHER" id="PTHR45753:SF3">
    <property type="entry name" value="ORNITHINE TRANSCARBAMYLASE, MITOCHONDRIAL"/>
    <property type="match status" value="1"/>
</dbReference>
<dbReference type="FunFam" id="3.40.50.1370:FF:000008">
    <property type="entry name" value="Ornithine carbamoyltransferase"/>
    <property type="match status" value="1"/>
</dbReference>
<dbReference type="PRINTS" id="PR00102">
    <property type="entry name" value="OTCASE"/>
</dbReference>
<gene>
    <name evidence="5" type="ORF">BQ4739_LOCUS787</name>
</gene>
<dbReference type="Gene3D" id="3.40.50.1370">
    <property type="entry name" value="Aspartate/ornithine carbamoyltransferase"/>
    <property type="match status" value="2"/>
</dbReference>
<dbReference type="PANTHER" id="PTHR45753">
    <property type="entry name" value="ORNITHINE CARBAMOYLTRANSFERASE, MITOCHONDRIAL"/>
    <property type="match status" value="1"/>
</dbReference>
<dbReference type="Pfam" id="PF02729">
    <property type="entry name" value="OTCace_N"/>
    <property type="match status" value="1"/>
</dbReference>
<dbReference type="InterPro" id="IPR024904">
    <property type="entry name" value="OTCase_ArgI"/>
</dbReference>
<reference evidence="5 6" key="1">
    <citation type="submission" date="2016-10" db="EMBL/GenBank/DDBJ databases">
        <authorList>
            <person name="Cai Z."/>
        </authorList>
    </citation>
    <scope>NUCLEOTIDE SEQUENCE [LARGE SCALE GENOMIC DNA]</scope>
</reference>
<evidence type="ECO:0000256" key="1">
    <source>
        <dbReference type="ARBA" id="ARBA00007805"/>
    </source>
</evidence>
<protein>
    <recommendedName>
        <fullName evidence="2">ornithine carbamoyltransferase</fullName>
        <ecNumber evidence="2">2.1.3.3</ecNumber>
    </recommendedName>
</protein>
<dbReference type="SUPFAM" id="SSF53671">
    <property type="entry name" value="Aspartate/ornithine carbamoyltransferase"/>
    <property type="match status" value="1"/>
</dbReference>
<comment type="catalytic activity">
    <reaction evidence="4">
        <text>carbamoyl phosphate + L-ornithine = L-citrulline + phosphate + H(+)</text>
        <dbReference type="Rhea" id="RHEA:19513"/>
        <dbReference type="ChEBI" id="CHEBI:15378"/>
        <dbReference type="ChEBI" id="CHEBI:43474"/>
        <dbReference type="ChEBI" id="CHEBI:46911"/>
        <dbReference type="ChEBI" id="CHEBI:57743"/>
        <dbReference type="ChEBI" id="CHEBI:58228"/>
        <dbReference type="EC" id="2.1.3.3"/>
    </reaction>
</comment>
<dbReference type="GO" id="GO:0019240">
    <property type="term" value="P:citrulline biosynthetic process"/>
    <property type="evidence" value="ECO:0007669"/>
    <property type="project" value="TreeGrafter"/>
</dbReference>